<feature type="domain" description="ABC transmembrane type-1" evidence="9">
    <location>
        <begin position="55"/>
        <end position="259"/>
    </location>
</feature>
<keyword evidence="5 8" id="KW-0812">Transmembrane</keyword>
<feature type="transmembrane region" description="Helical" evidence="8">
    <location>
        <begin position="215"/>
        <end position="237"/>
    </location>
</feature>
<dbReference type="Gene3D" id="1.10.3720.10">
    <property type="entry name" value="MetI-like"/>
    <property type="match status" value="2"/>
</dbReference>
<evidence type="ECO:0000313" key="11">
    <source>
        <dbReference type="Proteomes" id="UP000032900"/>
    </source>
</evidence>
<feature type="transmembrane region" description="Helical" evidence="8">
    <location>
        <begin position="90"/>
        <end position="113"/>
    </location>
</feature>
<feature type="domain" description="ABC transmembrane type-1" evidence="9">
    <location>
        <begin position="332"/>
        <end position="534"/>
    </location>
</feature>
<reference evidence="10 11" key="1">
    <citation type="journal article" date="2015" name="Microbes Environ.">
        <title>Distribution and evolution of nitrogen fixation genes in the phylum bacteroidetes.</title>
        <authorList>
            <person name="Inoue J."/>
            <person name="Oshima K."/>
            <person name="Suda W."/>
            <person name="Sakamoto M."/>
            <person name="Iino T."/>
            <person name="Noda S."/>
            <person name="Hongoh Y."/>
            <person name="Hattori M."/>
            <person name="Ohkuma M."/>
        </authorList>
    </citation>
    <scope>NUCLEOTIDE SEQUENCE [LARGE SCALE GENOMIC DNA]</scope>
    <source>
        <strain evidence="10">JCM 15548</strain>
    </source>
</reference>
<keyword evidence="6 8" id="KW-1133">Transmembrane helix</keyword>
<dbReference type="PANTHER" id="PTHR43357:SF3">
    <property type="entry name" value="FE(3+)-TRANSPORT SYSTEM PERMEASE PROTEIN FBPB 2"/>
    <property type="match status" value="1"/>
</dbReference>
<feature type="transmembrane region" description="Helical" evidence="8">
    <location>
        <begin position="414"/>
        <end position="433"/>
    </location>
</feature>
<dbReference type="STRING" id="1236989.JCM15548_12222"/>
<evidence type="ECO:0000313" key="10">
    <source>
        <dbReference type="EMBL" id="GAO29981.1"/>
    </source>
</evidence>
<evidence type="ECO:0000259" key="9">
    <source>
        <dbReference type="PROSITE" id="PS50928"/>
    </source>
</evidence>
<dbReference type="InterPro" id="IPR000515">
    <property type="entry name" value="MetI-like"/>
</dbReference>
<protein>
    <submittedName>
        <fullName evidence="10">Ferric iron ABC transporter, permease protein</fullName>
    </submittedName>
</protein>
<dbReference type="PANTHER" id="PTHR43357">
    <property type="entry name" value="INNER MEMBRANE ABC TRANSPORTER PERMEASE PROTEIN YDCV"/>
    <property type="match status" value="1"/>
</dbReference>
<evidence type="ECO:0000256" key="1">
    <source>
        <dbReference type="ARBA" id="ARBA00004429"/>
    </source>
</evidence>
<evidence type="ECO:0000256" key="5">
    <source>
        <dbReference type="ARBA" id="ARBA00022692"/>
    </source>
</evidence>
<dbReference type="SUPFAM" id="SSF161098">
    <property type="entry name" value="MetI-like"/>
    <property type="match status" value="2"/>
</dbReference>
<comment type="caution">
    <text evidence="10">The sequence shown here is derived from an EMBL/GenBank/DDBJ whole genome shotgun (WGS) entry which is preliminary data.</text>
</comment>
<gene>
    <name evidence="10" type="ORF">JCM15548_12222</name>
</gene>
<dbReference type="GO" id="GO:0055085">
    <property type="term" value="P:transmembrane transport"/>
    <property type="evidence" value="ECO:0007669"/>
    <property type="project" value="InterPro"/>
</dbReference>
<comment type="subcellular location">
    <subcellularLocation>
        <location evidence="1">Cell inner membrane</location>
        <topology evidence="1">Multi-pass membrane protein</topology>
    </subcellularLocation>
    <subcellularLocation>
        <location evidence="8">Cell membrane</location>
        <topology evidence="8">Multi-pass membrane protein</topology>
    </subcellularLocation>
</comment>
<evidence type="ECO:0000256" key="8">
    <source>
        <dbReference type="RuleBase" id="RU363032"/>
    </source>
</evidence>
<feature type="transmembrane region" description="Helical" evidence="8">
    <location>
        <begin position="459"/>
        <end position="480"/>
    </location>
</feature>
<feature type="transmembrane region" description="Helical" evidence="8">
    <location>
        <begin position="59"/>
        <end position="83"/>
    </location>
</feature>
<feature type="transmembrane region" description="Helical" evidence="8">
    <location>
        <begin position="12"/>
        <end position="39"/>
    </location>
</feature>
<evidence type="ECO:0000256" key="2">
    <source>
        <dbReference type="ARBA" id="ARBA00022448"/>
    </source>
</evidence>
<feature type="transmembrane region" description="Helical" evidence="8">
    <location>
        <begin position="243"/>
        <end position="260"/>
    </location>
</feature>
<feature type="transmembrane region" description="Helical" evidence="8">
    <location>
        <begin position="516"/>
        <end position="534"/>
    </location>
</feature>
<keyword evidence="3" id="KW-1003">Cell membrane</keyword>
<sequence length="543" mass="60140">MSPTFRRRHFNGWVAGSLLLAATVALPLISIFSGFLSAGDLAWQHITEELLPGYLYNTLLLMLGVSLLVLIIGVGSAWVLSVFDFPGRNILQWALILPIAMPAYILGFTWAGLLDYTSPVSIFVRNTWGVETGPYLFFNILSLPGAIVILALSLYPYVYLSAYVWFSNQSATVFEAAASLGHSRLSQFWRLAIPMARPAMVAGVSLVLMEVLNDYGVVSYFGVDTFTTGIFTAWFSFGSKISAIKLSGYLMILVFALLIVERMQRGNKRYDTLKGQYRPYQKTKLKGFRAYATSLLIALPVLLGFAIPAAMLIYWAILTLPLVMDYSFLPLIINSFMLAASAAGIVVLATILTSYTLRSFPSKWIQVLVRFSNMGYAIPGAVLAIGIMVPFLWMDTQLNLLTQNGRQLILTGTWLTLLFAYLVRFMAVGFNNIESSLTKTSTSLDEAARSLGHSYRTTLVRIIIPLIRPGVLAAGLLVFIDVLKELPLTLILRPFNFDTLAIRSYEYATDERVPEAAPSALIIIFMGLLAVYLLSKITKNPVR</sequence>
<dbReference type="PROSITE" id="PS50928">
    <property type="entry name" value="ABC_TM1"/>
    <property type="match status" value="2"/>
</dbReference>
<dbReference type="EMBL" id="BAZW01000016">
    <property type="protein sequence ID" value="GAO29981.1"/>
    <property type="molecule type" value="Genomic_DNA"/>
</dbReference>
<dbReference type="FunFam" id="1.10.3720.10:FF:000088">
    <property type="entry name" value="Iron(III) ABC transporter, permease protein"/>
    <property type="match status" value="1"/>
</dbReference>
<evidence type="ECO:0000256" key="4">
    <source>
        <dbReference type="ARBA" id="ARBA00022519"/>
    </source>
</evidence>
<name>A0A0E9LXY1_9BACT</name>
<feature type="transmembrane region" description="Helical" evidence="8">
    <location>
        <begin position="374"/>
        <end position="394"/>
    </location>
</feature>
<organism evidence="10 11">
    <name type="scientific">Geofilum rubicundum JCM 15548</name>
    <dbReference type="NCBI Taxonomy" id="1236989"/>
    <lineage>
        <taxon>Bacteria</taxon>
        <taxon>Pseudomonadati</taxon>
        <taxon>Bacteroidota</taxon>
        <taxon>Bacteroidia</taxon>
        <taxon>Marinilabiliales</taxon>
        <taxon>Marinilabiliaceae</taxon>
        <taxon>Geofilum</taxon>
    </lineage>
</organism>
<dbReference type="AlphaFoldDB" id="A0A0E9LXY1"/>
<proteinExistence type="inferred from homology"/>
<accession>A0A0E9LXY1</accession>
<keyword evidence="7 8" id="KW-0472">Membrane</keyword>
<evidence type="ECO:0000256" key="3">
    <source>
        <dbReference type="ARBA" id="ARBA00022475"/>
    </source>
</evidence>
<dbReference type="Proteomes" id="UP000032900">
    <property type="component" value="Unassembled WGS sequence"/>
</dbReference>
<evidence type="ECO:0000256" key="7">
    <source>
        <dbReference type="ARBA" id="ARBA00023136"/>
    </source>
</evidence>
<dbReference type="InterPro" id="IPR035906">
    <property type="entry name" value="MetI-like_sf"/>
</dbReference>
<keyword evidence="2 8" id="KW-0813">Transport</keyword>
<feature type="transmembrane region" description="Helical" evidence="8">
    <location>
        <begin position="290"/>
        <end position="317"/>
    </location>
</feature>
<keyword evidence="11" id="KW-1185">Reference proteome</keyword>
<dbReference type="CDD" id="cd06261">
    <property type="entry name" value="TM_PBP2"/>
    <property type="match status" value="2"/>
</dbReference>
<dbReference type="GO" id="GO:0005886">
    <property type="term" value="C:plasma membrane"/>
    <property type="evidence" value="ECO:0007669"/>
    <property type="project" value="UniProtKB-SubCell"/>
</dbReference>
<feature type="transmembrane region" description="Helical" evidence="8">
    <location>
        <begin position="329"/>
        <end position="353"/>
    </location>
</feature>
<comment type="similarity">
    <text evidence="8">Belongs to the binding-protein-dependent transport system permease family.</text>
</comment>
<keyword evidence="4" id="KW-0997">Cell inner membrane</keyword>
<evidence type="ECO:0000256" key="6">
    <source>
        <dbReference type="ARBA" id="ARBA00022989"/>
    </source>
</evidence>
<dbReference type="Pfam" id="PF00528">
    <property type="entry name" value="BPD_transp_1"/>
    <property type="match status" value="2"/>
</dbReference>